<dbReference type="Proteomes" id="UP001223634">
    <property type="component" value="Segment"/>
</dbReference>
<dbReference type="EMBL" id="MK419955">
    <property type="protein sequence ID" value="QEI03509.1"/>
    <property type="molecule type" value="Genomic_DNA"/>
</dbReference>
<evidence type="ECO:0000313" key="1">
    <source>
        <dbReference type="EMBL" id="QEI03509.1"/>
    </source>
</evidence>
<sequence>MRIALYTLALTNVGERDDDVVEKLLDEYFYPIFVMHGDIDTLAVCEDRVHEGADTTTFQNYENFLKCEQSKDFAVTIQQVGDTNQKVAMIEKIITIFNENSGGAIVLSDYY</sequence>
<name>A0A6B7KT37_9ABAC</name>
<proteinExistence type="predicted"/>
<reference evidence="1 2" key="1">
    <citation type="submission" date="2019-01" db="EMBL/GenBank/DDBJ databases">
        <title>The Spodoptera cosmioides nucleopolyhedrovirus (SpcoNPV) is a novel virus isolated from the polyphagous black armyworm, Spodoptera cosmioides (Walker) (Lepidoptera: Noctuidae).</title>
        <authorList>
            <person name="Santos E.R."/>
            <person name="Oliveira L.B."/>
            <person name="Silva L.A."/>
            <person name="Sosa-Gomez D.R."/>
            <person name="Ribeiro B.M."/>
            <person name="Ardisson-Araujo D.M.P."/>
        </authorList>
    </citation>
    <scope>NUCLEOTIDE SEQUENCE [LARGE SCALE GENOMIC DNA]</scope>
    <source>
        <strain evidence="1">VPN72</strain>
    </source>
</reference>
<protein>
    <submittedName>
        <fullName evidence="1">Uncharacterized protein</fullName>
    </submittedName>
</protein>
<evidence type="ECO:0000313" key="2">
    <source>
        <dbReference type="Proteomes" id="UP001223634"/>
    </source>
</evidence>
<keyword evidence="2" id="KW-1185">Reference proteome</keyword>
<accession>A0A6B7KT37</accession>
<organism evidence="1 2">
    <name type="scientific">Spodoptera cosmioides nucleopolyhedrovirus</name>
    <dbReference type="NCBI Taxonomy" id="2605774"/>
    <lineage>
        <taxon>Viruses</taxon>
        <taxon>Viruses incertae sedis</taxon>
        <taxon>Naldaviricetes</taxon>
        <taxon>Lefavirales</taxon>
        <taxon>Baculoviridae</taxon>
        <taxon>Alphabaculovirus</taxon>
        <taxon>Alphabaculovirus spocosmioidis</taxon>
    </lineage>
</organism>